<organism evidence="4 5">
    <name type="scientific">Robertmurraya beringensis</name>
    <dbReference type="NCBI Taxonomy" id="641660"/>
    <lineage>
        <taxon>Bacteria</taxon>
        <taxon>Bacillati</taxon>
        <taxon>Bacillota</taxon>
        <taxon>Bacilli</taxon>
        <taxon>Bacillales</taxon>
        <taxon>Bacillaceae</taxon>
        <taxon>Robertmurraya</taxon>
    </lineage>
</organism>
<keyword evidence="5" id="KW-1185">Reference proteome</keyword>
<keyword evidence="2" id="KW-0442">Lipid degradation</keyword>
<gene>
    <name evidence="4" type="ORF">ACFFHF_20350</name>
</gene>
<accession>A0ABV6KW53</accession>
<dbReference type="InterPro" id="IPR047156">
    <property type="entry name" value="Teg/CotR/CapV-like"/>
</dbReference>
<feature type="short sequence motif" description="DGA/G" evidence="2">
    <location>
        <begin position="169"/>
        <end position="171"/>
    </location>
</feature>
<dbReference type="NCBIfam" id="NF041079">
    <property type="entry name" value="CBASS_lipase"/>
    <property type="match status" value="1"/>
</dbReference>
<dbReference type="Gene3D" id="3.40.1090.10">
    <property type="entry name" value="Cytosolic phospholipase A2 catalytic domain"/>
    <property type="match status" value="1"/>
</dbReference>
<evidence type="ECO:0000256" key="2">
    <source>
        <dbReference type="PROSITE-ProRule" id="PRU01161"/>
    </source>
</evidence>
<feature type="active site" description="Nucleophile" evidence="2">
    <location>
        <position position="42"/>
    </location>
</feature>
<evidence type="ECO:0000313" key="5">
    <source>
        <dbReference type="Proteomes" id="UP001589738"/>
    </source>
</evidence>
<dbReference type="RefSeq" id="WP_160547078.1">
    <property type="nucleotide sequence ID" value="NZ_JBHLUU010000122.1"/>
</dbReference>
<evidence type="ECO:0000259" key="3">
    <source>
        <dbReference type="PROSITE" id="PS51635"/>
    </source>
</evidence>
<comment type="caution">
    <text evidence="4">The sequence shown here is derived from an EMBL/GenBank/DDBJ whole genome shotgun (WGS) entry which is preliminary data.</text>
</comment>
<feature type="domain" description="PNPLA" evidence="3">
    <location>
        <begin position="4"/>
        <end position="182"/>
    </location>
</feature>
<keyword evidence="1 2" id="KW-0443">Lipid metabolism</keyword>
<dbReference type="InterPro" id="IPR016035">
    <property type="entry name" value="Acyl_Trfase/lysoPLipase"/>
</dbReference>
<name>A0ABV6KW53_9BACI</name>
<reference evidence="4 5" key="1">
    <citation type="submission" date="2024-09" db="EMBL/GenBank/DDBJ databases">
        <authorList>
            <person name="Sun Q."/>
            <person name="Mori K."/>
        </authorList>
    </citation>
    <scope>NUCLEOTIDE SEQUENCE [LARGE SCALE GENOMIC DNA]</scope>
    <source>
        <strain evidence="4 5">CGMCC 1.9126</strain>
    </source>
</reference>
<sequence length="304" mass="34561">MKMLCIDGGGIRGVFAVAILQELEKDIGMSIRDSIDLVAGTSTGSIIAASIAVKREMDELLEGYRHYGRRIFKRKARIGLFRSIYSDRDLRRFIQKAFKEKSLAEVGIPLLIPAVNVTEGKPYVHRSHYAVHEKGENDHIKLWDAVLSSCSAPIYFPPNNINNEVITIDGGLWANNPSLVCITEAINHYELEMGQIKILSIGLGQQKINFNSKKSHLWGIKHWMPFRLHTMTFTPKLLDLALHLSSESISYQCQHLLGDNYLRLNTDLGKEVPFDQVETIDWLIELGRQVYKEKKQEILGFLQN</sequence>
<feature type="active site" description="Proton acceptor" evidence="2">
    <location>
        <position position="169"/>
    </location>
</feature>
<proteinExistence type="predicted"/>
<dbReference type="CDD" id="cd07199">
    <property type="entry name" value="Pat17_PNPLA8_PNPLA9_like"/>
    <property type="match status" value="1"/>
</dbReference>
<feature type="short sequence motif" description="GXSXG" evidence="2">
    <location>
        <begin position="40"/>
        <end position="44"/>
    </location>
</feature>
<dbReference type="InterPro" id="IPR002641">
    <property type="entry name" value="PNPLA_dom"/>
</dbReference>
<dbReference type="SUPFAM" id="SSF52151">
    <property type="entry name" value="FabD/lysophospholipase-like"/>
    <property type="match status" value="1"/>
</dbReference>
<dbReference type="Proteomes" id="UP001589738">
    <property type="component" value="Unassembled WGS sequence"/>
</dbReference>
<evidence type="ECO:0000313" key="4">
    <source>
        <dbReference type="EMBL" id="MFC0477546.1"/>
    </source>
</evidence>
<dbReference type="Pfam" id="PF01734">
    <property type="entry name" value="Patatin"/>
    <property type="match status" value="1"/>
</dbReference>
<keyword evidence="2" id="KW-0378">Hydrolase</keyword>
<dbReference type="EMBL" id="JBHLUU010000122">
    <property type="protein sequence ID" value="MFC0477546.1"/>
    <property type="molecule type" value="Genomic_DNA"/>
</dbReference>
<dbReference type="PROSITE" id="PS51635">
    <property type="entry name" value="PNPLA"/>
    <property type="match status" value="1"/>
</dbReference>
<protein>
    <submittedName>
        <fullName evidence="4">CBASS cGAMP-activated phospholipase</fullName>
    </submittedName>
</protein>
<dbReference type="PANTHER" id="PTHR24138">
    <property type="entry name" value="INTRACELLLAR PHOSPHOLIPASE A FAMILY"/>
    <property type="match status" value="1"/>
</dbReference>
<dbReference type="PANTHER" id="PTHR24138:SF10">
    <property type="entry name" value="PHOSPHOLIPASE A2"/>
    <property type="match status" value="1"/>
</dbReference>
<feature type="short sequence motif" description="GXGXXG" evidence="2">
    <location>
        <begin position="8"/>
        <end position="13"/>
    </location>
</feature>
<evidence type="ECO:0000256" key="1">
    <source>
        <dbReference type="ARBA" id="ARBA00023098"/>
    </source>
</evidence>